<evidence type="ECO:0000313" key="2">
    <source>
        <dbReference type="EMBL" id="NRT58338.1"/>
    </source>
</evidence>
<keyword evidence="3" id="KW-1185">Reference proteome</keyword>
<accession>A0ABX2G7N1</accession>
<reference evidence="2 3" key="1">
    <citation type="submission" date="2020-05" db="EMBL/GenBank/DDBJ databases">
        <title>Genomic Encyclopedia of Type Strains, Phase IV (KMG-V): Genome sequencing to study the core and pangenomes of soil and plant-associated prokaryotes.</title>
        <authorList>
            <person name="Whitman W."/>
        </authorList>
    </citation>
    <scope>NUCLEOTIDE SEQUENCE [LARGE SCALE GENOMIC DNA]</scope>
    <source>
        <strain evidence="2 3">C29</strain>
    </source>
</reference>
<dbReference type="Proteomes" id="UP001516061">
    <property type="component" value="Unassembled WGS sequence"/>
</dbReference>
<evidence type="ECO:0000313" key="3">
    <source>
        <dbReference type="Proteomes" id="UP001516061"/>
    </source>
</evidence>
<dbReference type="NCBIfam" id="NF045609">
    <property type="entry name" value="EpsI_type_B"/>
    <property type="match status" value="1"/>
</dbReference>
<protein>
    <submittedName>
        <fullName evidence="2">EpsI family protein</fullName>
    </submittedName>
</protein>
<dbReference type="InterPro" id="IPR006311">
    <property type="entry name" value="TAT_signal"/>
</dbReference>
<evidence type="ECO:0000259" key="1">
    <source>
        <dbReference type="Pfam" id="PF11984"/>
    </source>
</evidence>
<dbReference type="RefSeq" id="WP_173807363.1">
    <property type="nucleotide sequence ID" value="NZ_JABSNM010000027.1"/>
</dbReference>
<sequence>MTTNSPSLPAVPAPRPASRRMMLTAAALAVAMAATSGIGSTMKPTLHLSDTRPAVRLETMIPARFGDWEHVPQAQGVVNPQAQVMQDKLYSDLLNRVYRNSRGEMVLLSVAYGRDQSDAFQVHKPEICYPAQGFQVQRVRQQEMATPFGAVPVKRVETTRGSTRPEPVTYWTTLGDHAVRSGVDKKMQEMQYALKGYIADGLLFRMSSIDPDSEHAYAMQDRFAVDLLSALDPAARLRLAGLK</sequence>
<dbReference type="InterPro" id="IPR054653">
    <property type="entry name" value="EpsI_type_B_pred"/>
</dbReference>
<name>A0ABX2G7N1_9BURK</name>
<dbReference type="NCBIfam" id="TIGR02914">
    <property type="entry name" value="EpsI_fam"/>
    <property type="match status" value="1"/>
</dbReference>
<dbReference type="PROSITE" id="PS51318">
    <property type="entry name" value="TAT"/>
    <property type="match status" value="1"/>
</dbReference>
<dbReference type="InterPro" id="IPR014263">
    <property type="entry name" value="Methanolan_biosynth_EpsI"/>
</dbReference>
<proteinExistence type="predicted"/>
<comment type="caution">
    <text evidence="2">The sequence shown here is derived from an EMBL/GenBank/DDBJ whole genome shotgun (WGS) entry which is preliminary data.</text>
</comment>
<dbReference type="EMBL" id="JABSNM010000027">
    <property type="protein sequence ID" value="NRT58338.1"/>
    <property type="molecule type" value="Genomic_DNA"/>
</dbReference>
<organism evidence="2 3">
    <name type="scientific">Sphaerotilus uruguayifluvii</name>
    <dbReference type="NCBI Taxonomy" id="2735897"/>
    <lineage>
        <taxon>Bacteria</taxon>
        <taxon>Pseudomonadati</taxon>
        <taxon>Pseudomonadota</taxon>
        <taxon>Betaproteobacteria</taxon>
        <taxon>Burkholderiales</taxon>
        <taxon>Sphaerotilaceae</taxon>
        <taxon>Sphaerotilus</taxon>
    </lineage>
</organism>
<dbReference type="Pfam" id="PF11984">
    <property type="entry name" value="DUF3485"/>
    <property type="match status" value="1"/>
</dbReference>
<feature type="domain" description="Methanolan biosynthesis EpsI" evidence="1">
    <location>
        <begin position="27"/>
        <end position="233"/>
    </location>
</feature>
<gene>
    <name evidence="2" type="ORF">HNQ01_004106</name>
</gene>